<dbReference type="InterPro" id="IPR055414">
    <property type="entry name" value="LRR_R13L4/SHOC2-like"/>
</dbReference>
<dbReference type="Pfam" id="PF23598">
    <property type="entry name" value="LRR_14"/>
    <property type="match status" value="1"/>
</dbReference>
<dbReference type="ExpressionAtlas" id="A0A2K3PIT0">
    <property type="expression patterns" value="baseline"/>
</dbReference>
<name>A0A2K3PIT0_TRIPR</name>
<dbReference type="Pfam" id="PF23282">
    <property type="entry name" value="WHD_ROQ1"/>
    <property type="match status" value="1"/>
</dbReference>
<dbReference type="GO" id="GO:0051707">
    <property type="term" value="P:response to other organism"/>
    <property type="evidence" value="ECO:0007669"/>
    <property type="project" value="UniProtKB-ARBA"/>
</dbReference>
<dbReference type="InterPro" id="IPR032675">
    <property type="entry name" value="LRR_dom_sf"/>
</dbReference>
<dbReference type="AlphaFoldDB" id="A0A2K3PIT0"/>
<evidence type="ECO:0000313" key="8">
    <source>
        <dbReference type="Proteomes" id="UP000236291"/>
    </source>
</evidence>
<evidence type="ECO:0000313" key="7">
    <source>
        <dbReference type="EMBL" id="PNY15206.1"/>
    </source>
</evidence>
<keyword evidence="3" id="KW-0611">Plant defense</keyword>
<dbReference type="InterPro" id="IPR042197">
    <property type="entry name" value="Apaf_helical"/>
</dbReference>
<dbReference type="Gene3D" id="3.80.10.10">
    <property type="entry name" value="Ribonuclease Inhibitor"/>
    <property type="match status" value="3"/>
</dbReference>
<reference evidence="7 8" key="1">
    <citation type="journal article" date="2014" name="Am. J. Bot.">
        <title>Genome assembly and annotation for red clover (Trifolium pratense; Fabaceae).</title>
        <authorList>
            <person name="Istvanek J."/>
            <person name="Jaros M."/>
            <person name="Krenek A."/>
            <person name="Repkova J."/>
        </authorList>
    </citation>
    <scope>NUCLEOTIDE SEQUENCE [LARGE SCALE GENOMIC DNA]</scope>
    <source>
        <strain evidence="8">cv. Tatra</strain>
        <tissue evidence="7">Young leaves</tissue>
    </source>
</reference>
<feature type="domain" description="NB-ARC" evidence="4">
    <location>
        <begin position="9"/>
        <end position="172"/>
    </location>
</feature>
<keyword evidence="1" id="KW-0433">Leucine-rich repeat</keyword>
<sequence length="726" mass="82671">MIGIEEHAKQIESLLKVESSGVRIVGVWGMGGIGKTTIATAIYHKLATQFSSSSIILNVQQEIERFGRNNIQNKYLCELLEENNLSSRLSLLNDRRLKQTKALLVLDDVNNSAQLKDLIGMRSNFAPSSRIIVTSRDKQVLNNVGADEIYEVKEMNFHESLRLFCLNAFKQNNPIEDYAGLTDKILNYAKGVPLALKVLGFLLCGRTKEAWESQLQKLDKLPENDIFKVLKLSYEGLDEEQKDIFLDIACFFRGHLVNVVAQTLDSCGFSAHIGMEVLKDRALISISEGRIVMHDLIQEMGHEIIRQQCVTDPGKRSRLWKPEEIYQVLKKNKGTEAIQCIFLDICKIEKVELHAKTFKKMDNLRMMLFYKPYGLPKESNMILPAFLESLPDDLKFLRWDGFPQKSLPLDFFPKYLVKLEMPHNHLEQLWQRDKDLPNLKTLDLRGSQNLIQIPDLAQCPNIEEVILSHCTKLGQVYSSSFLLLHGCRNLDMFVVDLSYCESLLSIPTEIFKLKFLKRLYLRGCFNLEKFGEIKETIESLVVLILDETAIKELPSSLHHLVGLEELSLRHCQKLEIIPPSIGSLGKLCKLDLTCCESLETFPSSIFKLKLTKLDLHGCSMLKTFPEILEPAETFLHINLTKTAIKELPSSLDYLVGLQTLCLKLCTELMSLPNSIVNLNHLYRLDCSGCCSLTEIPNNIRSLPSLRELSLHEVKVPTMMTNFIEPT</sequence>
<dbReference type="Pfam" id="PF07725">
    <property type="entry name" value="LRR_3"/>
    <property type="match status" value="1"/>
</dbReference>
<evidence type="ECO:0000259" key="6">
    <source>
        <dbReference type="Pfam" id="PF23598"/>
    </source>
</evidence>
<dbReference type="InterPro" id="IPR044974">
    <property type="entry name" value="Disease_R_plants"/>
</dbReference>
<dbReference type="InterPro" id="IPR027417">
    <property type="entry name" value="P-loop_NTPase"/>
</dbReference>
<dbReference type="SUPFAM" id="SSF52540">
    <property type="entry name" value="P-loop containing nucleoside triphosphate hydrolases"/>
    <property type="match status" value="1"/>
</dbReference>
<evidence type="ECO:0000259" key="4">
    <source>
        <dbReference type="Pfam" id="PF00931"/>
    </source>
</evidence>
<evidence type="ECO:0000256" key="2">
    <source>
        <dbReference type="ARBA" id="ARBA00022737"/>
    </source>
</evidence>
<keyword evidence="2" id="KW-0677">Repeat</keyword>
<dbReference type="Gene3D" id="3.40.50.300">
    <property type="entry name" value="P-loop containing nucleotide triphosphate hydrolases"/>
    <property type="match status" value="1"/>
</dbReference>
<evidence type="ECO:0000259" key="5">
    <source>
        <dbReference type="Pfam" id="PF23282"/>
    </source>
</evidence>
<comment type="caution">
    <text evidence="7">The sequence shown here is derived from an EMBL/GenBank/DDBJ whole genome shotgun (WGS) entry which is preliminary data.</text>
</comment>
<dbReference type="Proteomes" id="UP000236291">
    <property type="component" value="Unassembled WGS sequence"/>
</dbReference>
<dbReference type="InterPro" id="IPR011713">
    <property type="entry name" value="Leu-rich_rpt_3"/>
</dbReference>
<dbReference type="SUPFAM" id="SSF52058">
    <property type="entry name" value="L domain-like"/>
    <property type="match status" value="1"/>
</dbReference>
<feature type="domain" description="Disease resistance R13L4/SHOC-2-like LRR" evidence="6">
    <location>
        <begin position="636"/>
        <end position="716"/>
    </location>
</feature>
<evidence type="ECO:0000256" key="1">
    <source>
        <dbReference type="ARBA" id="ARBA00022614"/>
    </source>
</evidence>
<dbReference type="PRINTS" id="PR00364">
    <property type="entry name" value="DISEASERSIST"/>
</dbReference>
<gene>
    <name evidence="7" type="ORF">L195_g011898</name>
</gene>
<dbReference type="Gene3D" id="1.10.8.430">
    <property type="entry name" value="Helical domain of apoptotic protease-activating factors"/>
    <property type="match status" value="1"/>
</dbReference>
<dbReference type="Pfam" id="PF00931">
    <property type="entry name" value="NB-ARC"/>
    <property type="match status" value="1"/>
</dbReference>
<proteinExistence type="predicted"/>
<dbReference type="GO" id="GO:0006952">
    <property type="term" value="P:defense response"/>
    <property type="evidence" value="ECO:0007669"/>
    <property type="project" value="UniProtKB-KW"/>
</dbReference>
<dbReference type="STRING" id="57577.A0A2K3PIT0"/>
<reference evidence="7 8" key="2">
    <citation type="journal article" date="2017" name="Front. Plant Sci.">
        <title>Gene Classification and Mining of Molecular Markers Useful in Red Clover (Trifolium pratense) Breeding.</title>
        <authorList>
            <person name="Istvanek J."/>
            <person name="Dluhosova J."/>
            <person name="Dluhos P."/>
            <person name="Patkova L."/>
            <person name="Nedelnik J."/>
            <person name="Repkova J."/>
        </authorList>
    </citation>
    <scope>NUCLEOTIDE SEQUENCE [LARGE SCALE GENOMIC DNA]</scope>
    <source>
        <strain evidence="8">cv. Tatra</strain>
        <tissue evidence="7">Young leaves</tissue>
    </source>
</reference>
<dbReference type="InterPro" id="IPR002182">
    <property type="entry name" value="NB-ARC"/>
</dbReference>
<dbReference type="PANTHER" id="PTHR11017">
    <property type="entry name" value="LEUCINE-RICH REPEAT-CONTAINING PROTEIN"/>
    <property type="match status" value="1"/>
</dbReference>
<dbReference type="GO" id="GO:0043531">
    <property type="term" value="F:ADP binding"/>
    <property type="evidence" value="ECO:0007669"/>
    <property type="project" value="InterPro"/>
</dbReference>
<dbReference type="PANTHER" id="PTHR11017:SF568">
    <property type="entry name" value="ADP-RIBOSYL CYCLASE_CYCLIC ADP-RIBOSE HYDROLASE"/>
    <property type="match status" value="1"/>
</dbReference>
<dbReference type="EMBL" id="ASHM01007478">
    <property type="protein sequence ID" value="PNY15206.1"/>
    <property type="molecule type" value="Genomic_DNA"/>
</dbReference>
<evidence type="ECO:0000256" key="3">
    <source>
        <dbReference type="ARBA" id="ARBA00022821"/>
    </source>
</evidence>
<dbReference type="InterPro" id="IPR058192">
    <property type="entry name" value="WHD_ROQ1-like"/>
</dbReference>
<accession>A0A2K3PIT0</accession>
<feature type="domain" description="Disease resistance protein Roq1-like winged-helix" evidence="5">
    <location>
        <begin position="239"/>
        <end position="308"/>
    </location>
</feature>
<organism evidence="7 8">
    <name type="scientific">Trifolium pratense</name>
    <name type="common">Red clover</name>
    <dbReference type="NCBI Taxonomy" id="57577"/>
    <lineage>
        <taxon>Eukaryota</taxon>
        <taxon>Viridiplantae</taxon>
        <taxon>Streptophyta</taxon>
        <taxon>Embryophyta</taxon>
        <taxon>Tracheophyta</taxon>
        <taxon>Spermatophyta</taxon>
        <taxon>Magnoliopsida</taxon>
        <taxon>eudicotyledons</taxon>
        <taxon>Gunneridae</taxon>
        <taxon>Pentapetalae</taxon>
        <taxon>rosids</taxon>
        <taxon>fabids</taxon>
        <taxon>Fabales</taxon>
        <taxon>Fabaceae</taxon>
        <taxon>Papilionoideae</taxon>
        <taxon>50 kb inversion clade</taxon>
        <taxon>NPAAA clade</taxon>
        <taxon>Hologalegina</taxon>
        <taxon>IRL clade</taxon>
        <taxon>Trifolieae</taxon>
        <taxon>Trifolium</taxon>
    </lineage>
</organism>
<protein>
    <submittedName>
        <fullName evidence="7">TIR-NBS-LRR resistance protein</fullName>
    </submittedName>
</protein>